<proteinExistence type="predicted"/>
<reference evidence="1" key="1">
    <citation type="submission" date="2020-02" db="EMBL/GenBank/DDBJ databases">
        <authorList>
            <person name="Scholz U."/>
            <person name="Mascher M."/>
            <person name="Fiebig A."/>
        </authorList>
    </citation>
    <scope>NUCLEOTIDE SEQUENCE</scope>
</reference>
<organism evidence="1 2">
    <name type="scientific">Spirodela intermedia</name>
    <name type="common">Intermediate duckweed</name>
    <dbReference type="NCBI Taxonomy" id="51605"/>
    <lineage>
        <taxon>Eukaryota</taxon>
        <taxon>Viridiplantae</taxon>
        <taxon>Streptophyta</taxon>
        <taxon>Embryophyta</taxon>
        <taxon>Tracheophyta</taxon>
        <taxon>Spermatophyta</taxon>
        <taxon>Magnoliopsida</taxon>
        <taxon>Liliopsida</taxon>
        <taxon>Araceae</taxon>
        <taxon>Lemnoideae</taxon>
        <taxon>Spirodela</taxon>
    </lineage>
</organism>
<accession>A0A7I8K7A1</accession>
<keyword evidence="2" id="KW-1185">Reference proteome</keyword>
<evidence type="ECO:0000313" key="1">
    <source>
        <dbReference type="EMBL" id="CAA7393544.1"/>
    </source>
</evidence>
<sequence>MLCNHSIRGKNGTILLNKIIMKNKYLVANIDELFN</sequence>
<dbReference type="EMBL" id="LR746266">
    <property type="protein sequence ID" value="CAA7393544.1"/>
    <property type="molecule type" value="Genomic_DNA"/>
</dbReference>
<dbReference type="AlphaFoldDB" id="A0A7I8K7A1"/>
<gene>
    <name evidence="1" type="ORF">SI8410_03004278</name>
</gene>
<protein>
    <submittedName>
        <fullName evidence="1">Uncharacterized protein</fullName>
    </submittedName>
</protein>
<name>A0A7I8K7A1_SPIIN</name>
<dbReference type="Proteomes" id="UP000663760">
    <property type="component" value="Chromosome 3"/>
</dbReference>
<evidence type="ECO:0000313" key="2">
    <source>
        <dbReference type="Proteomes" id="UP000663760"/>
    </source>
</evidence>